<gene>
    <name evidence="3" type="ORF">H8708_03710</name>
</gene>
<evidence type="ECO:0000313" key="4">
    <source>
        <dbReference type="Proteomes" id="UP000647491"/>
    </source>
</evidence>
<sequence>MEIGNYLDFDFLIRFLEGLQKFLGEDSEILIHDYRKGYDHTIVYALNADLSGRHVGGSPKGGMITQFGKSIEPLKDSIQTFSNGPKDRFFKSFTTLIPDENGKIIGSVCVNLDVSQLLIAQNALQAFIQHPATDIHTPPATDMDALATKNVDDILQYYMNQAEALVGKPMSLMNKEEKIKALDYLDQKGVFKISKTSVLLCETLQISKYTLYNYLEEARSGRSDEEA</sequence>
<dbReference type="RefSeq" id="WP_022272490.1">
    <property type="nucleotide sequence ID" value="NZ_JACRTJ010000008.1"/>
</dbReference>
<keyword evidence="4" id="KW-1185">Reference proteome</keyword>
<evidence type="ECO:0000259" key="1">
    <source>
        <dbReference type="Pfam" id="PF08348"/>
    </source>
</evidence>
<dbReference type="PANTHER" id="PTHR35568:SF1">
    <property type="entry name" value="TRANSCRIPTIONAL REGULATOR DAUR"/>
    <property type="match status" value="1"/>
</dbReference>
<name>A0ABR7NQG3_9FIRM</name>
<reference evidence="3 4" key="1">
    <citation type="submission" date="2020-08" db="EMBL/GenBank/DDBJ databases">
        <title>Genome public.</title>
        <authorList>
            <person name="Liu C."/>
            <person name="Sun Q."/>
        </authorList>
    </citation>
    <scope>NUCLEOTIDE SEQUENCE [LARGE SCALE GENOMIC DNA]</scope>
    <source>
        <strain evidence="3 4">BX10</strain>
    </source>
</reference>
<proteinExistence type="predicted"/>
<evidence type="ECO:0000259" key="2">
    <source>
        <dbReference type="Pfam" id="PF13309"/>
    </source>
</evidence>
<dbReference type="Pfam" id="PF08348">
    <property type="entry name" value="PAS_6"/>
    <property type="match status" value="1"/>
</dbReference>
<dbReference type="InterPro" id="IPR039445">
    <property type="entry name" value="DauR-like_HTH"/>
</dbReference>
<dbReference type="EMBL" id="JACRTJ010000008">
    <property type="protein sequence ID" value="MBC8598343.1"/>
    <property type="molecule type" value="Genomic_DNA"/>
</dbReference>
<feature type="domain" description="Transcriptional regulator DauR-like HTH" evidence="2">
    <location>
        <begin position="155"/>
        <end position="215"/>
    </location>
</feature>
<accession>A0ABR7NQG3</accession>
<comment type="caution">
    <text evidence="3">The sequence shown here is derived from an EMBL/GenBank/DDBJ whole genome shotgun (WGS) entry which is preliminary data.</text>
</comment>
<protein>
    <submittedName>
        <fullName evidence="3">Transcriptional regulator</fullName>
    </submittedName>
</protein>
<evidence type="ECO:0000313" key="3">
    <source>
        <dbReference type="EMBL" id="MBC8598343.1"/>
    </source>
</evidence>
<dbReference type="PANTHER" id="PTHR35568">
    <property type="entry name" value="TRANSCRIPTIONAL REGULATOR DAUR"/>
    <property type="match status" value="1"/>
</dbReference>
<dbReference type="InterPro" id="IPR013559">
    <property type="entry name" value="YheO"/>
</dbReference>
<dbReference type="Pfam" id="PF13309">
    <property type="entry name" value="HTH_22"/>
    <property type="match status" value="1"/>
</dbReference>
<dbReference type="InterPro" id="IPR039446">
    <property type="entry name" value="DauR-like"/>
</dbReference>
<dbReference type="Proteomes" id="UP000647491">
    <property type="component" value="Unassembled WGS sequence"/>
</dbReference>
<organism evidence="3 4">
    <name type="scientific">Enterocloster hominis</name>
    <name type="common">ex Liu et al. 2021</name>
    <dbReference type="NCBI Taxonomy" id="2763663"/>
    <lineage>
        <taxon>Bacteria</taxon>
        <taxon>Bacillati</taxon>
        <taxon>Bacillota</taxon>
        <taxon>Clostridia</taxon>
        <taxon>Lachnospirales</taxon>
        <taxon>Lachnospiraceae</taxon>
        <taxon>Enterocloster</taxon>
    </lineage>
</organism>
<feature type="domain" description="YheO-like" evidence="1">
    <location>
        <begin position="11"/>
        <end position="122"/>
    </location>
</feature>